<dbReference type="Proteomes" id="UP000293289">
    <property type="component" value="Unassembled WGS sequence"/>
</dbReference>
<dbReference type="EMBL" id="SGWY01000003">
    <property type="protein sequence ID" value="RZS64531.1"/>
    <property type="molecule type" value="Genomic_DNA"/>
</dbReference>
<evidence type="ECO:0000313" key="2">
    <source>
        <dbReference type="Proteomes" id="UP000293289"/>
    </source>
</evidence>
<evidence type="ECO:0000313" key="1">
    <source>
        <dbReference type="EMBL" id="RZS64531.1"/>
    </source>
</evidence>
<gene>
    <name evidence="1" type="ORF">EV187_2918</name>
</gene>
<organism evidence="1 2">
    <name type="scientific">Agromyces ramosus</name>
    <dbReference type="NCBI Taxonomy" id="33879"/>
    <lineage>
        <taxon>Bacteria</taxon>
        <taxon>Bacillati</taxon>
        <taxon>Actinomycetota</taxon>
        <taxon>Actinomycetes</taxon>
        <taxon>Micrococcales</taxon>
        <taxon>Microbacteriaceae</taxon>
        <taxon>Agromyces</taxon>
    </lineage>
</organism>
<keyword evidence="1" id="KW-0808">Transferase</keyword>
<protein>
    <submittedName>
        <fullName evidence="1">Histidine kinase/DNA gyrase B/HSP90-like ATPase</fullName>
    </submittedName>
</protein>
<dbReference type="GO" id="GO:0016301">
    <property type="term" value="F:kinase activity"/>
    <property type="evidence" value="ECO:0007669"/>
    <property type="project" value="UniProtKB-KW"/>
</dbReference>
<dbReference type="AlphaFoldDB" id="A0A4Q7MA15"/>
<reference evidence="1 2" key="1">
    <citation type="submission" date="2019-02" db="EMBL/GenBank/DDBJ databases">
        <title>Genomic Encyclopedia of Type Strains, Phase IV (KMG-IV): sequencing the most valuable type-strain genomes for metagenomic binning, comparative biology and taxonomic classification.</title>
        <authorList>
            <person name="Goeker M."/>
        </authorList>
    </citation>
    <scope>NUCLEOTIDE SEQUENCE [LARGE SCALE GENOMIC DNA]</scope>
    <source>
        <strain evidence="1 2">DSM 43045</strain>
    </source>
</reference>
<keyword evidence="1" id="KW-0418">Kinase</keyword>
<keyword evidence="2" id="KW-1185">Reference proteome</keyword>
<sequence length="664" mass="73858">MRNDADLVSLLTPSTETSPEDRLYELANTISNIVSSYDDPYDAFAELLQNALDAVAERSTRGEKDYVPRVQVSVDRSNRTLSVEDNGTGIAWQDHQAAVRPNYSLKRRLGQSTSRGEKGAALTFLQFGGAEFSLSSRSGGEQGWSYTLSDGRDWFEETVKLLEDGRVFDDKLGEFPVSSFSLGPLDEKDTLTQGTRASVKFIDDRLTDLLGEDYKVAFSRLEYLLRTRTGLGFMVPDDDRDRLEEWQKSLVVSITLDADDDALTPGFLYPHELAKRSGSRKASMLTSPTANSELMYDHFDKAWLKRYVPKVVGNPKHAEVIDRFDVTGYVAYAFKNDWYEEVTQQHLSLPEDAGDSSLSETLIQVNGGFLVAVKDFPTGRRKAFLHRSGAEHKSRTFVCVNLAGDYKPDYGRKNLASDAHAFVLDLCKELIAFASGKKSNLYRGTAQSTHSAKNAADALESLKEDAVRLTKRGVLLVSGEPDLRRAPATETEVVAEFLRLVAIDSLPGFHVYGLLARGMLDGYFDYTLIDKAHAFDELDRPLGVAFADGQPMKYRGQWMEFKITSDGLTDDFDRDPGQPGKKYFGQVDLLVCESVDSATDNYDILEVTSDNYEERKYYGVTHILRSATNNDHAVQVICLRSLRATIAAQVGGSPLTPVEPVEGE</sequence>
<dbReference type="SUPFAM" id="SSF55874">
    <property type="entry name" value="ATPase domain of HSP90 chaperone/DNA topoisomerase II/histidine kinase"/>
    <property type="match status" value="1"/>
</dbReference>
<name>A0A4Q7MA15_9MICO</name>
<comment type="caution">
    <text evidence="1">The sequence shown here is derived from an EMBL/GenBank/DDBJ whole genome shotgun (WGS) entry which is preliminary data.</text>
</comment>
<accession>A0A4Q7MA15</accession>
<proteinExistence type="predicted"/>
<dbReference type="Pfam" id="PF13589">
    <property type="entry name" value="HATPase_c_3"/>
    <property type="match status" value="1"/>
</dbReference>
<dbReference type="InterPro" id="IPR036890">
    <property type="entry name" value="HATPase_C_sf"/>
</dbReference>
<dbReference type="Gene3D" id="3.30.565.10">
    <property type="entry name" value="Histidine kinase-like ATPase, C-terminal domain"/>
    <property type="match status" value="1"/>
</dbReference>